<evidence type="ECO:0000259" key="8">
    <source>
        <dbReference type="PROSITE" id="PS50122"/>
    </source>
</evidence>
<dbReference type="InterPro" id="IPR029063">
    <property type="entry name" value="SAM-dependent_MTases_sf"/>
</dbReference>
<evidence type="ECO:0000313" key="11">
    <source>
        <dbReference type="Proteomes" id="UP000078090"/>
    </source>
</evidence>
<keyword evidence="6" id="KW-0378">Hydrolase</keyword>
<dbReference type="Gene3D" id="3.40.50.180">
    <property type="entry name" value="Methylesterase CheB, C-terminal domain"/>
    <property type="match status" value="1"/>
</dbReference>
<evidence type="ECO:0000256" key="1">
    <source>
        <dbReference type="ARBA" id="ARBA00001541"/>
    </source>
</evidence>
<dbReference type="InterPro" id="IPR000673">
    <property type="entry name" value="Sig_transdc_resp-reg_Me-estase"/>
</dbReference>
<evidence type="ECO:0000313" key="10">
    <source>
        <dbReference type="EMBL" id="OAI01426.1"/>
    </source>
</evidence>
<evidence type="ECO:0000256" key="5">
    <source>
        <dbReference type="ARBA" id="ARBA00022691"/>
    </source>
</evidence>
<dbReference type="GO" id="GO:0008984">
    <property type="term" value="F:protein-glutamate methylesterase activity"/>
    <property type="evidence" value="ECO:0007669"/>
    <property type="project" value="InterPro"/>
</dbReference>
<reference evidence="11" key="1">
    <citation type="submission" date="2016-03" db="EMBL/GenBank/DDBJ databases">
        <authorList>
            <person name="Heylen K."/>
            <person name="De Vos P."/>
            <person name="Vekeman B."/>
        </authorList>
    </citation>
    <scope>NUCLEOTIDE SEQUENCE [LARGE SCALE GENOMIC DNA]</scope>
    <source>
        <strain evidence="11">R-45363</strain>
    </source>
</reference>
<dbReference type="EMBL" id="LUUG01000090">
    <property type="protein sequence ID" value="OAI01426.1"/>
    <property type="molecule type" value="Genomic_DNA"/>
</dbReference>
<evidence type="ECO:0000256" key="3">
    <source>
        <dbReference type="ARBA" id="ARBA00022603"/>
    </source>
</evidence>
<evidence type="ECO:0000256" key="4">
    <source>
        <dbReference type="ARBA" id="ARBA00022679"/>
    </source>
</evidence>
<dbReference type="Gene3D" id="1.20.120.330">
    <property type="entry name" value="Nucleotidyltransferases domain 2"/>
    <property type="match status" value="1"/>
</dbReference>
<evidence type="ECO:0000256" key="2">
    <source>
        <dbReference type="ARBA" id="ARBA00012534"/>
    </source>
</evidence>
<dbReference type="InterPro" id="IPR036804">
    <property type="entry name" value="CheR_N_sf"/>
</dbReference>
<feature type="domain" description="CheR-type methyltransferase" evidence="9">
    <location>
        <begin position="207"/>
        <end position="470"/>
    </location>
</feature>
<dbReference type="PROSITE" id="PS50122">
    <property type="entry name" value="CHEB"/>
    <property type="match status" value="1"/>
</dbReference>
<comment type="catalytic activity">
    <reaction evidence="1">
        <text>L-glutamyl-[protein] + S-adenosyl-L-methionine = [protein]-L-glutamate 5-O-methyl ester + S-adenosyl-L-homocysteine</text>
        <dbReference type="Rhea" id="RHEA:24452"/>
        <dbReference type="Rhea" id="RHEA-COMP:10208"/>
        <dbReference type="Rhea" id="RHEA-COMP:10311"/>
        <dbReference type="ChEBI" id="CHEBI:29973"/>
        <dbReference type="ChEBI" id="CHEBI:57856"/>
        <dbReference type="ChEBI" id="CHEBI:59789"/>
        <dbReference type="ChEBI" id="CHEBI:82795"/>
        <dbReference type="EC" id="2.1.1.80"/>
    </reaction>
</comment>
<dbReference type="Gene3D" id="3.40.50.150">
    <property type="entry name" value="Vaccinia Virus protein VP39"/>
    <property type="match status" value="1"/>
</dbReference>
<keyword evidence="5" id="KW-0949">S-adenosyl-L-methionine</keyword>
<dbReference type="Gene3D" id="3.30.450.20">
    <property type="entry name" value="PAS domain"/>
    <property type="match status" value="1"/>
</dbReference>
<protein>
    <recommendedName>
        <fullName evidence="2">protein-glutamate O-methyltransferase</fullName>
        <ecNumber evidence="2">2.1.1.80</ecNumber>
    </recommendedName>
</protein>
<dbReference type="InterPro" id="IPR050903">
    <property type="entry name" value="Bact_Chemotaxis_MeTrfase"/>
</dbReference>
<dbReference type="GO" id="GO:0008983">
    <property type="term" value="F:protein-glutamate O-methyltransferase activity"/>
    <property type="evidence" value="ECO:0007669"/>
    <property type="project" value="UniProtKB-EC"/>
</dbReference>
<keyword evidence="6" id="KW-0145">Chemotaxis</keyword>
<dbReference type="PANTHER" id="PTHR24422">
    <property type="entry name" value="CHEMOTAXIS PROTEIN METHYLTRANSFERASE"/>
    <property type="match status" value="1"/>
</dbReference>
<dbReference type="Pfam" id="PF01339">
    <property type="entry name" value="CheB_methylest"/>
    <property type="match status" value="1"/>
</dbReference>
<feature type="compositionally biased region" description="Low complexity" evidence="7">
    <location>
        <begin position="663"/>
        <end position="680"/>
    </location>
</feature>
<keyword evidence="3" id="KW-0489">Methyltransferase</keyword>
<evidence type="ECO:0000256" key="6">
    <source>
        <dbReference type="PROSITE-ProRule" id="PRU00050"/>
    </source>
</evidence>
<dbReference type="InterPro" id="IPR022642">
    <property type="entry name" value="CheR_C"/>
</dbReference>
<feature type="domain" description="CheB-type methylesterase" evidence="8">
    <location>
        <begin position="1"/>
        <end position="190"/>
    </location>
</feature>
<dbReference type="SUPFAM" id="SSF52738">
    <property type="entry name" value="Methylesterase CheB, C-terminal domain"/>
    <property type="match status" value="1"/>
</dbReference>
<feature type="region of interest" description="Disordered" evidence="7">
    <location>
        <begin position="655"/>
        <end position="680"/>
    </location>
</feature>
<evidence type="ECO:0000259" key="9">
    <source>
        <dbReference type="PROSITE" id="PS50123"/>
    </source>
</evidence>
<dbReference type="Pfam" id="PF03705">
    <property type="entry name" value="CheR_N"/>
    <property type="match status" value="1"/>
</dbReference>
<dbReference type="InterPro" id="IPR035965">
    <property type="entry name" value="PAS-like_dom_sf"/>
</dbReference>
<dbReference type="PANTHER" id="PTHR24422:SF27">
    <property type="entry name" value="PROTEIN-GLUTAMATE O-METHYLTRANSFERASE"/>
    <property type="match status" value="1"/>
</dbReference>
<dbReference type="Pfam" id="PF01739">
    <property type="entry name" value="CheR"/>
    <property type="match status" value="1"/>
</dbReference>
<dbReference type="PROSITE" id="PS50123">
    <property type="entry name" value="CHER"/>
    <property type="match status" value="1"/>
</dbReference>
<feature type="active site" evidence="6">
    <location>
        <position position="132"/>
    </location>
</feature>
<gene>
    <name evidence="10" type="ORF">A1332_17725</name>
</gene>
<dbReference type="GO" id="GO:0005737">
    <property type="term" value="C:cytoplasm"/>
    <property type="evidence" value="ECO:0007669"/>
    <property type="project" value="InterPro"/>
</dbReference>
<dbReference type="InterPro" id="IPR000780">
    <property type="entry name" value="CheR_MeTrfase"/>
</dbReference>
<dbReference type="Pfam" id="PF13596">
    <property type="entry name" value="PAS_10"/>
    <property type="match status" value="1"/>
</dbReference>
<sequence length="841" mass="94652">MINTPTVIGVGASAGGLEALEQFFSHVSTPCYAAFVVIQHLDPNHRTHLQELLQRITPMKVTQAGDGMNIKPNWIYVIPPNKDLSILHGKLHLLEPVTARGVRLPIDFFFKALAADQHERAVGVILSGMGSDGSLGLRAIKKNAGLACAQTPESAKFDTMPRTVISVGLADIVAEPEALWGQIDANLHRIPSDSTPLKDALAKHKLQSNLEQIVCLLRERTGNDFSLYKKNTLYRRIERRMDVHQIDAIANYVLYLRENPQEQDFLFKELLIGVTHFFRDIAVWEALKSTVIPNLLAHYPAGKELRAWVQGCSTGEEAYSIAIAFKEVLEQSQLQHRFKLQIFATDIDQDAIAKARRGFYPATIKANVSPERLDRFFILEDKGYRIKKQIRDMVVFATQNVIMDPPFTKLDLISCRNLLIYFSADLQKKLIPLFHFALAEKGVLLLGNAETINNMNSLFATIDSRHRLFERIEQAPSSQPNIDFPIKYFPVVSMNQQDISAVKPSNSLQSLIDQLLLQRFAPAAVVVNAEGDILHISGRTGKYLEPTAGKANWNIHTMARDGLRHELAIALRKAQLQTEAVFLPGLTIGTNGGTQTFSLTVQAISQPEALRGKVIVVFNDLPTAVKHRRSRKTVNADHETLLAAFNQAREELQTLREERQTSQEELNSSNEELQSTNEELQSINEELTTSKEELQSLNEELQTVNAELQAKVTNQSWVNNDLNNLLDSMDIATVFLDNSLNIRRFTSHATQLFKFMNCDVGRPLSDIVTVLDYPELHHDAQEVMRTMVLVEKQVQTHGGKYFKARIMPYRTHDNVIDGAVITFIDITETKILELQLRENNP</sequence>
<organism evidence="10 11">
    <name type="scientific">Methylomonas methanica</name>
    <dbReference type="NCBI Taxonomy" id="421"/>
    <lineage>
        <taxon>Bacteria</taxon>
        <taxon>Pseudomonadati</taxon>
        <taxon>Pseudomonadota</taxon>
        <taxon>Gammaproteobacteria</taxon>
        <taxon>Methylococcales</taxon>
        <taxon>Methylococcaceae</taxon>
        <taxon>Methylomonas</taxon>
    </lineage>
</organism>
<dbReference type="GO" id="GO:0000156">
    <property type="term" value="F:phosphorelay response regulator activity"/>
    <property type="evidence" value="ECO:0007669"/>
    <property type="project" value="InterPro"/>
</dbReference>
<dbReference type="InterPro" id="IPR022641">
    <property type="entry name" value="CheR_N"/>
</dbReference>
<dbReference type="EC" id="2.1.1.80" evidence="2"/>
<dbReference type="SMART" id="SM00138">
    <property type="entry name" value="MeTrc"/>
    <property type="match status" value="1"/>
</dbReference>
<dbReference type="GO" id="GO:0006935">
    <property type="term" value="P:chemotaxis"/>
    <property type="evidence" value="ECO:0007669"/>
    <property type="project" value="UniProtKB-UniRule"/>
</dbReference>
<comment type="caution">
    <text evidence="10">The sequence shown here is derived from an EMBL/GenBank/DDBJ whole genome shotgun (WGS) entry which is preliminary data.</text>
</comment>
<accession>A0A177M6S2</accession>
<name>A0A177M6S2_METMH</name>
<dbReference type="GO" id="GO:0032259">
    <property type="term" value="P:methylation"/>
    <property type="evidence" value="ECO:0007669"/>
    <property type="project" value="UniProtKB-KW"/>
</dbReference>
<dbReference type="Proteomes" id="UP000078090">
    <property type="component" value="Unassembled WGS sequence"/>
</dbReference>
<dbReference type="InterPro" id="IPR035909">
    <property type="entry name" value="CheB_C"/>
</dbReference>
<feature type="active site" evidence="6">
    <location>
        <position position="40"/>
    </location>
</feature>
<evidence type="ECO:0000256" key="7">
    <source>
        <dbReference type="SAM" id="MobiDB-lite"/>
    </source>
</evidence>
<dbReference type="AlphaFoldDB" id="A0A177M6S2"/>
<dbReference type="PRINTS" id="PR00996">
    <property type="entry name" value="CHERMTFRASE"/>
</dbReference>
<keyword evidence="4" id="KW-0808">Transferase</keyword>
<dbReference type="Gene3D" id="1.10.155.10">
    <property type="entry name" value="Chemotaxis receptor methyltransferase CheR, N-terminal domain"/>
    <property type="match status" value="1"/>
</dbReference>
<dbReference type="SUPFAM" id="SSF55785">
    <property type="entry name" value="PYP-like sensor domain (PAS domain)"/>
    <property type="match status" value="1"/>
</dbReference>
<proteinExistence type="predicted"/>
<feature type="active site" evidence="6">
    <location>
        <position position="13"/>
    </location>
</feature>
<dbReference type="CDD" id="cd16434">
    <property type="entry name" value="CheB-CheR_fusion"/>
    <property type="match status" value="1"/>
</dbReference>
<dbReference type="SUPFAM" id="SSF47757">
    <property type="entry name" value="Chemotaxis receptor methyltransferase CheR, N-terminal domain"/>
    <property type="match status" value="1"/>
</dbReference>
<dbReference type="OrthoDB" id="9816309at2"/>
<dbReference type="SUPFAM" id="SSF53335">
    <property type="entry name" value="S-adenosyl-L-methionine-dependent methyltransferases"/>
    <property type="match status" value="1"/>
</dbReference>